<evidence type="ECO:0000313" key="10">
    <source>
        <dbReference type="Proteomes" id="UP000077115"/>
    </source>
</evidence>
<dbReference type="GO" id="GO:0003723">
    <property type="term" value="F:RNA binding"/>
    <property type="evidence" value="ECO:0007669"/>
    <property type="project" value="UniProtKB-KW"/>
</dbReference>
<dbReference type="InterPro" id="IPR001279">
    <property type="entry name" value="Metallo-B-lactamas"/>
</dbReference>
<dbReference type="InterPro" id="IPR011108">
    <property type="entry name" value="RMMBL"/>
</dbReference>
<reference evidence="9 10" key="1">
    <citation type="submission" date="2006-10" db="EMBL/GenBank/DDBJ databases">
        <title>The Genome Sequence of Batrachochytrium dendrobatidis JEL423.</title>
        <authorList>
            <consortium name="The Broad Institute Genome Sequencing Platform"/>
            <person name="Birren B."/>
            <person name="Lander E."/>
            <person name="Galagan J."/>
            <person name="Cuomo C."/>
            <person name="Devon K."/>
            <person name="Jaffe D."/>
            <person name="Butler J."/>
            <person name="Alvarez P."/>
            <person name="Gnerre S."/>
            <person name="Grabherr M."/>
            <person name="Kleber M."/>
            <person name="Mauceli E."/>
            <person name="Brockman W."/>
            <person name="Young S."/>
            <person name="LaButti K."/>
            <person name="Sykes S."/>
            <person name="DeCaprio D."/>
            <person name="Crawford M."/>
            <person name="Koehrsen M."/>
            <person name="Engels R."/>
            <person name="Montgomery P."/>
            <person name="Pearson M."/>
            <person name="Howarth C."/>
            <person name="Larson L."/>
            <person name="White J."/>
            <person name="O'Leary S."/>
            <person name="Kodira C."/>
            <person name="Zeng Q."/>
            <person name="Yandava C."/>
            <person name="Alvarado L."/>
            <person name="Longcore J."/>
            <person name="James T."/>
        </authorList>
    </citation>
    <scope>NUCLEOTIDE SEQUENCE [LARGE SCALE GENOMIC DNA]</scope>
    <source>
        <strain evidence="9 10">JEL423</strain>
    </source>
</reference>
<dbReference type="SMART" id="SM01027">
    <property type="entry name" value="Beta-Casp"/>
    <property type="match status" value="1"/>
</dbReference>
<dbReference type="InterPro" id="IPR022712">
    <property type="entry name" value="Beta_Casp"/>
</dbReference>
<dbReference type="Pfam" id="PF16661">
    <property type="entry name" value="Lactamase_B_6"/>
    <property type="match status" value="1"/>
</dbReference>
<dbReference type="GO" id="GO:0006398">
    <property type="term" value="P:mRNA 3'-end processing by stem-loop binding and cleavage"/>
    <property type="evidence" value="ECO:0007669"/>
    <property type="project" value="InterPro"/>
</dbReference>
<comment type="subcellular location">
    <subcellularLocation>
        <location evidence="1 6">Nucleus</location>
    </subcellularLocation>
</comment>
<dbReference type="eggNOG" id="KOG1135">
    <property type="taxonomic scope" value="Eukaryota"/>
</dbReference>
<sequence length="747" mass="83656">MSSFVKFTAILGAHDQGPLCYLLEIDEAKLLLDCGWSESTDPSQLAALEKVARQIDALLLSHADLDHLGAFPYAAKHLGLTCPVFATTPVHDMGQACMHDLIQAKLNQEEFHLFTKDDIDTAFAKTTILRYSQPTVLTGKCQGITVSAFSAGHTIGGTIWKIKKDTEEIVYAVDYNHRKERHLNGTVLLSTDTLIRPTLLITDAFNTLMPDPAPRKQRDAALIESIATVLSEHGNVLIPSDSSTRVLELLYMLDQHWAFHRYTYHLVFLTNQSQNAINLAKSTLEWMGDGIAQAFTARELPFEFKCLKMIHSIDELDNLMGPKVVLASFPGMMTGFSQDLLIEWGSDPRNMIILPDRAQPGTLGRMMFDDWFESAKMADMNVRHHIQLNRDIPITLKKQVPLVGDELDEYMSKKQAEEEHARLMHSHQLGLDDSSDSDMSDTEEVAKPQPMQFDIYVKDVNRSTGFFKQAQAFKMYPVHEHRPRVDDYGELIDLDMYAKLELQHVPDEAANLAPNEPEENEKVVAPVKKVVPSKYVVEDILLSLKCRMQYIDFEGRSDGKSVKNIIAQVAPRKLLFVHGDKASTMAFAEYCRTNESLTNEVYDPVQGECVNVSSATNLFRVVLTDTLVNSLSMIQMDEYSLSYITGVIKLQDSVTGGTRAMLEVVPVETQLTRQHVMVVGEAKLSQVRKVLDSQGFRTAFASGVLVVNEGKALIKRSGTDGSLALEGSISRDYYKIRELLYSTLAIL</sequence>
<dbReference type="STRING" id="403673.A0A177WR43"/>
<reference evidence="9 10" key="2">
    <citation type="submission" date="2016-05" db="EMBL/GenBank/DDBJ databases">
        <title>Lineage-specific infection strategies underlie the spectrum of fungal disease in amphibians.</title>
        <authorList>
            <person name="Cuomo C.A."/>
            <person name="Farrer R.A."/>
            <person name="James T."/>
            <person name="Longcore J."/>
            <person name="Birren B."/>
        </authorList>
    </citation>
    <scope>NUCLEOTIDE SEQUENCE [LARGE SCALE GENOMIC DNA]</scope>
    <source>
        <strain evidence="9 10">JEL423</strain>
    </source>
</reference>
<dbReference type="CDD" id="cd16293">
    <property type="entry name" value="CPSF2-like_MBL-fold"/>
    <property type="match status" value="1"/>
</dbReference>
<keyword evidence="5 6" id="KW-0539">Nucleus</keyword>
<name>A0A177WR43_BATDL</name>
<evidence type="ECO:0000313" key="9">
    <source>
        <dbReference type="EMBL" id="OAJ42362.1"/>
    </source>
</evidence>
<keyword evidence="3 6" id="KW-0507">mRNA processing</keyword>
<feature type="domain" description="Metallo-beta-lactamase" evidence="7">
    <location>
        <begin position="17"/>
        <end position="233"/>
    </location>
</feature>
<dbReference type="VEuPathDB" id="FungiDB:BDEG_25818"/>
<organism evidence="9 10">
    <name type="scientific">Batrachochytrium dendrobatidis (strain JEL423)</name>
    <dbReference type="NCBI Taxonomy" id="403673"/>
    <lineage>
        <taxon>Eukaryota</taxon>
        <taxon>Fungi</taxon>
        <taxon>Fungi incertae sedis</taxon>
        <taxon>Chytridiomycota</taxon>
        <taxon>Chytridiomycota incertae sedis</taxon>
        <taxon>Chytridiomycetes</taxon>
        <taxon>Rhizophydiales</taxon>
        <taxon>Rhizophydiales incertae sedis</taxon>
        <taxon>Batrachochytrium</taxon>
    </lineage>
</organism>
<dbReference type="SUPFAM" id="SSF56281">
    <property type="entry name" value="Metallo-hydrolase/oxidoreductase"/>
    <property type="match status" value="1"/>
</dbReference>
<protein>
    <recommendedName>
        <fullName evidence="6">Cleavage and polyadenylation specificity factor subunit 2</fullName>
    </recommendedName>
    <alternativeName>
        <fullName evidence="6">Cleavage and polyadenylation specificity factor 100 kDa subunit</fullName>
    </alternativeName>
</protein>
<dbReference type="InterPro" id="IPR036866">
    <property type="entry name" value="RibonucZ/Hydroxyglut_hydro"/>
</dbReference>
<dbReference type="AlphaFoldDB" id="A0A177WR43"/>
<dbReference type="GO" id="GO:0005847">
    <property type="term" value="C:mRNA cleavage and polyadenylation specificity factor complex"/>
    <property type="evidence" value="ECO:0007669"/>
    <property type="project" value="InterPro"/>
</dbReference>
<dbReference type="Pfam" id="PF07521">
    <property type="entry name" value="RMMBL"/>
    <property type="match status" value="1"/>
</dbReference>
<evidence type="ECO:0000256" key="1">
    <source>
        <dbReference type="ARBA" id="ARBA00004123"/>
    </source>
</evidence>
<evidence type="ECO:0000256" key="4">
    <source>
        <dbReference type="ARBA" id="ARBA00022884"/>
    </source>
</evidence>
<dbReference type="PANTHER" id="PTHR45922:SF1">
    <property type="entry name" value="CLEAVAGE AND POLYADENYLATION SPECIFICITY FACTOR SUBUNIT 2"/>
    <property type="match status" value="1"/>
</dbReference>
<dbReference type="FunFam" id="3.60.15.10:FF:000008">
    <property type="entry name" value="Cleavage and polyadenylation specificity factor subunit 2"/>
    <property type="match status" value="1"/>
</dbReference>
<accession>A0A177WR43</accession>
<comment type="similarity">
    <text evidence="2 6">Belongs to the metallo-beta-lactamase superfamily. RNA-metabolizing metallo-beta-lactamase-like family. CPSF2/YSH1 subfamily.</text>
</comment>
<evidence type="ECO:0000259" key="7">
    <source>
        <dbReference type="SMART" id="SM00849"/>
    </source>
</evidence>
<keyword evidence="4 6" id="KW-0694">RNA-binding</keyword>
<dbReference type="InterPro" id="IPR027075">
    <property type="entry name" value="CPSF2"/>
</dbReference>
<dbReference type="OrthoDB" id="64353at2759"/>
<evidence type="ECO:0000256" key="2">
    <source>
        <dbReference type="ARBA" id="ARBA00010624"/>
    </source>
</evidence>
<dbReference type="SMART" id="SM00849">
    <property type="entry name" value="Lactamase_B"/>
    <property type="match status" value="1"/>
</dbReference>
<dbReference type="InterPro" id="IPR035639">
    <property type="entry name" value="CPSF2_MBL"/>
</dbReference>
<feature type="domain" description="Beta-Casp" evidence="8">
    <location>
        <begin position="246"/>
        <end position="367"/>
    </location>
</feature>
<evidence type="ECO:0000259" key="8">
    <source>
        <dbReference type="SMART" id="SM01027"/>
    </source>
</evidence>
<dbReference type="PANTHER" id="PTHR45922">
    <property type="entry name" value="CLEAVAGE AND POLYADENYLATION SPECIFICITY FACTOR SUBUNIT 2"/>
    <property type="match status" value="1"/>
</dbReference>
<evidence type="ECO:0000256" key="6">
    <source>
        <dbReference type="RuleBase" id="RU365006"/>
    </source>
</evidence>
<gene>
    <name evidence="9" type="ORF">BDEG_25818</name>
</gene>
<dbReference type="InterPro" id="IPR025069">
    <property type="entry name" value="Cpsf2_C"/>
</dbReference>
<dbReference type="Pfam" id="PF10996">
    <property type="entry name" value="Beta-Casp"/>
    <property type="match status" value="1"/>
</dbReference>
<evidence type="ECO:0000256" key="3">
    <source>
        <dbReference type="ARBA" id="ARBA00022664"/>
    </source>
</evidence>
<dbReference type="Gene3D" id="3.60.15.10">
    <property type="entry name" value="Ribonuclease Z/Hydroxyacylglutathione hydrolase-like"/>
    <property type="match status" value="1"/>
</dbReference>
<proteinExistence type="inferred from homology"/>
<dbReference type="Pfam" id="PF13299">
    <property type="entry name" value="CPSF100_C"/>
    <property type="match status" value="1"/>
</dbReference>
<dbReference type="EMBL" id="DS022307">
    <property type="protein sequence ID" value="OAJ42362.1"/>
    <property type="molecule type" value="Genomic_DNA"/>
</dbReference>
<dbReference type="Proteomes" id="UP000077115">
    <property type="component" value="Unassembled WGS sequence"/>
</dbReference>
<evidence type="ECO:0000256" key="5">
    <source>
        <dbReference type="ARBA" id="ARBA00023242"/>
    </source>
</evidence>